<dbReference type="PANTHER" id="PTHR43712">
    <property type="entry name" value="PUTATIVE (AFU_ORTHOLOGUE AFUA_4G14580)-RELATED"/>
    <property type="match status" value="1"/>
</dbReference>
<evidence type="ECO:0000256" key="2">
    <source>
        <dbReference type="ARBA" id="ARBA00022679"/>
    </source>
</evidence>
<dbReference type="AlphaFoldDB" id="A0AA97PJS6"/>
<dbReference type="PROSITE" id="PS51683">
    <property type="entry name" value="SAM_OMT_II"/>
    <property type="match status" value="1"/>
</dbReference>
<dbReference type="InterPro" id="IPR029063">
    <property type="entry name" value="SAM-dependent_MTases_sf"/>
</dbReference>
<sequence length="549" mass="61272">MIRLFWNGTSLRFENSFGSSRLNHVRHVYATKQPQEHLHRFQANEFIRMTLHRVVTFRTFGHLTPQKHLSRRVVFTSTYGRQDVRVLLFQSRAKWGPARSRPTRSSGQYRISLLTQSEYRSRRGSSGQVAKAQSNVLSPAQCKLRANGNINLLPSADALDELAAKLSARAGELRAAVEARDEAAARTRRYEALDAAQDVVSLLKNPSEQWADTLQNVALTGVVRQFQQWKVFDAIPAAPGSSISYEELAGRTGVQLQLLRMVKQEGVDRISHTPRSLNYLEGTHGADFHNTMYSLAVKAFAMLVEYFDKYGPREPEEQNHIPVTFAMGTPELTFWGHLERHPELIAPFMHSSAPSAARMPVTGVYDFGWVAEEAKKDPGGDRVLFNDVGGGTGHCIVAIQAENPAIPMERFMLQDQPHIIDQLKRDATESLRGVKMASLDFNKEAPEKGALIYYLRRIVHDYSDKLAVNILRNTAAAMAPDSRILIAEDVATNPPHPLTAMMDMLMLAVGGKERTLEDFEAVIKEAGLRITSVARSADSPMAVIECVKA</sequence>
<evidence type="ECO:0000313" key="5">
    <source>
        <dbReference type="EMBL" id="ELQ37028.1"/>
    </source>
</evidence>
<dbReference type="Proteomes" id="UP000011086">
    <property type="component" value="Unassembled WGS sequence"/>
</dbReference>
<dbReference type="GO" id="GO:0032259">
    <property type="term" value="P:methylation"/>
    <property type="evidence" value="ECO:0007669"/>
    <property type="project" value="UniProtKB-KW"/>
</dbReference>
<organism evidence="5">
    <name type="scientific">Pyricularia oryzae (strain Y34)</name>
    <name type="common">Rice blast fungus</name>
    <name type="synonym">Magnaporthe oryzae</name>
    <dbReference type="NCBI Taxonomy" id="1143189"/>
    <lineage>
        <taxon>Eukaryota</taxon>
        <taxon>Fungi</taxon>
        <taxon>Dikarya</taxon>
        <taxon>Ascomycota</taxon>
        <taxon>Pezizomycotina</taxon>
        <taxon>Sordariomycetes</taxon>
        <taxon>Sordariomycetidae</taxon>
        <taxon>Magnaporthales</taxon>
        <taxon>Pyriculariaceae</taxon>
        <taxon>Pyricularia</taxon>
    </lineage>
</organism>
<dbReference type="GO" id="GO:0008171">
    <property type="term" value="F:O-methyltransferase activity"/>
    <property type="evidence" value="ECO:0007669"/>
    <property type="project" value="InterPro"/>
</dbReference>
<protein>
    <recommendedName>
        <fullName evidence="4">O-methyltransferase C-terminal domain-containing protein</fullName>
    </recommendedName>
</protein>
<evidence type="ECO:0000256" key="1">
    <source>
        <dbReference type="ARBA" id="ARBA00022603"/>
    </source>
</evidence>
<keyword evidence="2" id="KW-0808">Transferase</keyword>
<dbReference type="EMBL" id="JH793672">
    <property type="protein sequence ID" value="ELQ37028.1"/>
    <property type="molecule type" value="Genomic_DNA"/>
</dbReference>
<name>A0AA97PJS6_PYRO3</name>
<proteinExistence type="predicted"/>
<dbReference type="SUPFAM" id="SSF53335">
    <property type="entry name" value="S-adenosyl-L-methionine-dependent methyltransferases"/>
    <property type="match status" value="1"/>
</dbReference>
<dbReference type="Pfam" id="PF00891">
    <property type="entry name" value="Methyltransf_2"/>
    <property type="match status" value="1"/>
</dbReference>
<reference evidence="5" key="1">
    <citation type="journal article" date="2012" name="PLoS Genet.">
        <title>Comparative analysis of the genomes of two field isolates of the rice blast fungus Magnaporthe oryzae.</title>
        <authorList>
            <person name="Xue M."/>
            <person name="Yang J."/>
            <person name="Li Z."/>
            <person name="Hu S."/>
            <person name="Yao N."/>
            <person name="Dean R.A."/>
            <person name="Zhao W."/>
            <person name="Shen M."/>
            <person name="Zhang H."/>
            <person name="Li C."/>
            <person name="Liu L."/>
            <person name="Cao L."/>
            <person name="Xu X."/>
            <person name="Xing Y."/>
            <person name="Hsiang T."/>
            <person name="Zhang Z."/>
            <person name="Xu J.R."/>
            <person name="Peng Y.L."/>
        </authorList>
    </citation>
    <scope>NUCLEOTIDE SEQUENCE</scope>
    <source>
        <strain evidence="5">Y34</strain>
    </source>
</reference>
<feature type="domain" description="O-methyltransferase C-terminal" evidence="4">
    <location>
        <begin position="386"/>
        <end position="528"/>
    </location>
</feature>
<dbReference type="InterPro" id="IPR016461">
    <property type="entry name" value="COMT-like"/>
</dbReference>
<evidence type="ECO:0000259" key="4">
    <source>
        <dbReference type="Pfam" id="PF00891"/>
    </source>
</evidence>
<dbReference type="Gene3D" id="3.40.50.150">
    <property type="entry name" value="Vaccinia Virus protein VP39"/>
    <property type="match status" value="1"/>
</dbReference>
<gene>
    <name evidence="5" type="ORF">OOU_Y34scaffold00620g9</name>
</gene>
<accession>A0AA97PJS6</accession>
<dbReference type="InterPro" id="IPR001077">
    <property type="entry name" value="COMT_C"/>
</dbReference>
<evidence type="ECO:0000256" key="3">
    <source>
        <dbReference type="ARBA" id="ARBA00022691"/>
    </source>
</evidence>
<dbReference type="PANTHER" id="PTHR43712:SF5">
    <property type="entry name" value="O-METHYLTRANSFERASE ASQN-RELATED"/>
    <property type="match status" value="1"/>
</dbReference>
<keyword evidence="1" id="KW-0489">Methyltransferase</keyword>
<keyword evidence="3" id="KW-0949">S-adenosyl-L-methionine</keyword>